<keyword evidence="1" id="KW-0472">Membrane</keyword>
<dbReference type="RefSeq" id="WP_038127181.1">
    <property type="nucleotide sequence ID" value="NZ_AUNB01000001.1"/>
</dbReference>
<keyword evidence="1" id="KW-1133">Transmembrane helix</keyword>
<feature type="transmembrane region" description="Helical" evidence="1">
    <location>
        <begin position="12"/>
        <end position="31"/>
    </location>
</feature>
<dbReference type="eggNOG" id="COG4298">
    <property type="taxonomic scope" value="Bacteria"/>
</dbReference>
<evidence type="ECO:0000313" key="3">
    <source>
        <dbReference type="EMBL" id="KEO61512.1"/>
    </source>
</evidence>
<accession>A0A074KIY3</accession>
<dbReference type="AlphaFoldDB" id="A0A074KIY3"/>
<feature type="transmembrane region" description="Helical" evidence="1">
    <location>
        <begin position="43"/>
        <end position="62"/>
    </location>
</feature>
<dbReference type="STRING" id="1353528.DT23_00670"/>
<dbReference type="GO" id="GO:0006974">
    <property type="term" value="P:DNA damage response"/>
    <property type="evidence" value="ECO:0007669"/>
    <property type="project" value="TreeGrafter"/>
</dbReference>
<dbReference type="GO" id="GO:0005886">
    <property type="term" value="C:plasma membrane"/>
    <property type="evidence" value="ECO:0007669"/>
    <property type="project" value="TreeGrafter"/>
</dbReference>
<evidence type="ECO:0000259" key="2">
    <source>
        <dbReference type="Pfam" id="PF05360"/>
    </source>
</evidence>
<name>A0A074KIY3_9RHOB</name>
<proteinExistence type="predicted"/>
<dbReference type="Proteomes" id="UP000027471">
    <property type="component" value="Unassembled WGS sequence"/>
</dbReference>
<dbReference type="PANTHER" id="PTHR37290:SF1">
    <property type="entry name" value="INNER MEMBRANE PROTEIN YIAA"/>
    <property type="match status" value="1"/>
</dbReference>
<dbReference type="InterPro" id="IPR008024">
    <property type="entry name" value="YiaAB"/>
</dbReference>
<evidence type="ECO:0000256" key="1">
    <source>
        <dbReference type="SAM" id="Phobius"/>
    </source>
</evidence>
<reference evidence="3 4" key="1">
    <citation type="journal article" date="2015" name="Antonie Van Leeuwenhoek">
        <title>Thioclava indica sp. nov., isolated from surface seawater of the Indian Ocean.</title>
        <authorList>
            <person name="Liu Y."/>
            <person name="Lai Q."/>
            <person name="Du J."/>
            <person name="Xu H."/>
            <person name="Jiang L."/>
            <person name="Shao Z."/>
        </authorList>
    </citation>
    <scope>NUCLEOTIDE SEQUENCE [LARGE SCALE GENOMIC DNA]</scope>
    <source>
        <strain evidence="3 4">DT23-4</strain>
    </source>
</reference>
<dbReference type="Pfam" id="PF05360">
    <property type="entry name" value="YiaAB"/>
    <property type="match status" value="1"/>
</dbReference>
<keyword evidence="1" id="KW-0812">Transmembrane</keyword>
<protein>
    <recommendedName>
        <fullName evidence="2">YiaAB two helix domain-containing protein</fullName>
    </recommendedName>
</protein>
<gene>
    <name evidence="3" type="ORF">DT23_00670</name>
</gene>
<keyword evidence="4" id="KW-1185">Reference proteome</keyword>
<comment type="caution">
    <text evidence="3">The sequence shown here is derived from an EMBL/GenBank/DDBJ whole genome shotgun (WGS) entry which is preliminary data.</text>
</comment>
<evidence type="ECO:0000313" key="4">
    <source>
        <dbReference type="Proteomes" id="UP000027471"/>
    </source>
</evidence>
<dbReference type="OrthoDB" id="163792at2"/>
<dbReference type="PANTHER" id="PTHR37290">
    <property type="entry name" value="INNER MEMBRANE PROTEIN YIAA-RELATED"/>
    <property type="match status" value="1"/>
</dbReference>
<dbReference type="InterPro" id="IPR038972">
    <property type="entry name" value="YiaA-like"/>
</dbReference>
<dbReference type="EMBL" id="AUNB01000001">
    <property type="protein sequence ID" value="KEO61512.1"/>
    <property type="molecule type" value="Genomic_DNA"/>
</dbReference>
<feature type="domain" description="YiaAB two helix" evidence="2">
    <location>
        <begin position="12"/>
        <end position="64"/>
    </location>
</feature>
<sequence length="93" mass="10352">MTTYTPKVSKAWNTFTYFMFGIAVLMMAGGIWSLDASFTAKGYYSMAALMLVYTTAAITKALRDKEEGDRLYNKIEDARTERLLAEVSGKDAA</sequence>
<organism evidence="3 4">
    <name type="scientific">Thioclava indica</name>
    <dbReference type="NCBI Taxonomy" id="1353528"/>
    <lineage>
        <taxon>Bacteria</taxon>
        <taxon>Pseudomonadati</taxon>
        <taxon>Pseudomonadota</taxon>
        <taxon>Alphaproteobacteria</taxon>
        <taxon>Rhodobacterales</taxon>
        <taxon>Paracoccaceae</taxon>
        <taxon>Thioclava</taxon>
    </lineage>
</organism>